<comment type="similarity">
    <text evidence="3">Belongs to the CSN8 family.</text>
</comment>
<keyword evidence="7" id="KW-0539">Nucleus</keyword>
<comment type="subcellular location">
    <subcellularLocation>
        <location evidence="2">Cytoplasm</location>
    </subcellularLocation>
    <subcellularLocation>
        <location evidence="1">Nucleus</location>
    </subcellularLocation>
</comment>
<dbReference type="PANTHER" id="PTHR13339:SF0">
    <property type="entry name" value="COP9 SIGNALOSOME COMPLEX SUBUNIT 8"/>
    <property type="match status" value="1"/>
</dbReference>
<evidence type="ECO:0000256" key="4">
    <source>
        <dbReference type="ARBA" id="ARBA00014875"/>
    </source>
</evidence>
<dbReference type="EMBL" id="CAWYQH010000097">
    <property type="protein sequence ID" value="CAK8683999.1"/>
    <property type="molecule type" value="Genomic_DNA"/>
</dbReference>
<gene>
    <name evidence="9" type="ORF">CVLEPA_LOCUS15006</name>
</gene>
<reference evidence="9 10" key="1">
    <citation type="submission" date="2024-02" db="EMBL/GenBank/DDBJ databases">
        <authorList>
            <person name="Daric V."/>
            <person name="Darras S."/>
        </authorList>
    </citation>
    <scope>NUCLEOTIDE SEQUENCE [LARGE SCALE GENOMIC DNA]</scope>
</reference>
<keyword evidence="6" id="KW-0736">Signalosome</keyword>
<evidence type="ECO:0000256" key="6">
    <source>
        <dbReference type="ARBA" id="ARBA00022790"/>
    </source>
</evidence>
<evidence type="ECO:0000313" key="10">
    <source>
        <dbReference type="Proteomes" id="UP001642483"/>
    </source>
</evidence>
<dbReference type="InterPro" id="IPR033205">
    <property type="entry name" value="COP9_CSN8"/>
</dbReference>
<evidence type="ECO:0000256" key="7">
    <source>
        <dbReference type="ARBA" id="ARBA00023242"/>
    </source>
</evidence>
<evidence type="ECO:0000256" key="5">
    <source>
        <dbReference type="ARBA" id="ARBA00022490"/>
    </source>
</evidence>
<evidence type="ECO:0000256" key="2">
    <source>
        <dbReference type="ARBA" id="ARBA00004496"/>
    </source>
</evidence>
<evidence type="ECO:0000256" key="1">
    <source>
        <dbReference type="ARBA" id="ARBA00004123"/>
    </source>
</evidence>
<sequence>MLGLSLMMDSESTELSASYSHDEALKRLEVIENQELDSPQGKLTAEVYREFLALYLLNKDVINAKFLWQRIPFDIKNGDAELQAVWTVGKSAWKHDYAGVHAGVNAYEWSGTVKRIMHQYKVDVQEHCLNLVAGGYTSIKLQYMANILGLSDADTIEAIQRRGWSYLMETNMIKPVKNKKEINYSFNNEEHLERLTQHILFLET</sequence>
<dbReference type="InterPro" id="IPR033464">
    <property type="entry name" value="CSN8_PSD8_EIF3K"/>
</dbReference>
<keyword evidence="5" id="KW-0963">Cytoplasm</keyword>
<dbReference type="Proteomes" id="UP001642483">
    <property type="component" value="Unassembled WGS sequence"/>
</dbReference>
<accession>A0ABP0G015</accession>
<dbReference type="PROSITE" id="PS50250">
    <property type="entry name" value="PCI"/>
    <property type="match status" value="1"/>
</dbReference>
<dbReference type="PANTHER" id="PTHR13339">
    <property type="entry name" value="COP9 SIGNALOSOME COMPLEX SUBUNIT 8"/>
    <property type="match status" value="1"/>
</dbReference>
<protein>
    <recommendedName>
        <fullName evidence="4">COP9 signalosome complex subunit 8</fullName>
    </recommendedName>
</protein>
<dbReference type="InterPro" id="IPR000717">
    <property type="entry name" value="PCI_dom"/>
</dbReference>
<evidence type="ECO:0000313" key="9">
    <source>
        <dbReference type="EMBL" id="CAK8683999.1"/>
    </source>
</evidence>
<feature type="domain" description="PCI" evidence="8">
    <location>
        <begin position="19"/>
        <end position="191"/>
    </location>
</feature>
<comment type="caution">
    <text evidence="9">The sequence shown here is derived from an EMBL/GenBank/DDBJ whole genome shotgun (WGS) entry which is preliminary data.</text>
</comment>
<name>A0ABP0G015_CLALP</name>
<evidence type="ECO:0000256" key="3">
    <source>
        <dbReference type="ARBA" id="ARBA00008252"/>
    </source>
</evidence>
<keyword evidence="10" id="KW-1185">Reference proteome</keyword>
<organism evidence="9 10">
    <name type="scientific">Clavelina lepadiformis</name>
    <name type="common">Light-bulb sea squirt</name>
    <name type="synonym">Ascidia lepadiformis</name>
    <dbReference type="NCBI Taxonomy" id="159417"/>
    <lineage>
        <taxon>Eukaryota</taxon>
        <taxon>Metazoa</taxon>
        <taxon>Chordata</taxon>
        <taxon>Tunicata</taxon>
        <taxon>Ascidiacea</taxon>
        <taxon>Aplousobranchia</taxon>
        <taxon>Clavelinidae</taxon>
        <taxon>Clavelina</taxon>
    </lineage>
</organism>
<dbReference type="Pfam" id="PF10075">
    <property type="entry name" value="CSN8_PSD8_EIF3K"/>
    <property type="match status" value="1"/>
</dbReference>
<proteinExistence type="inferred from homology"/>
<evidence type="ECO:0000259" key="8">
    <source>
        <dbReference type="PROSITE" id="PS50250"/>
    </source>
</evidence>